<reference evidence="14" key="1">
    <citation type="submission" date="2018-08" db="EMBL/GenBank/DDBJ databases">
        <authorList>
            <person name="Rossello M."/>
        </authorList>
    </citation>
    <scope>NUCLEOTIDE SEQUENCE [LARGE SCALE GENOMIC DNA]</scope>
    <source>
        <strain evidence="14">cv. Chinese Spring</strain>
    </source>
</reference>
<sequence>MVFCVVGCVSRFIIKKIGTRRIQGRPQGAIEEAKPFADENAFESNSLKGVVLSSPLIEFSIVLSATNNFRDKLGAGGFGPVYKGRLPDGQEIAIKRLSNSSSQGSEEFKNEVTVLSKLQHRNLVRLFGCCVNGEEKMLVYEYMPNNSLDSFIFDETKRPVLGWKLRYNIIQGIGKGLLYLHQDSTLRIIHRDLKASNVLLDDDFIPKISDFGMARIFGEYQRQALTHRIVGTYGYIAPEYAMEGKISEKSDVFSFGVLILEIVCGRRNSSLVDHEWSMNLVGHAWTLWQEGRASELIDALMGTTYSKDEVCRYIQVGLLCVQELPGDRPAMPLVLRMLGGDVELPAPKRAAFFAGRAPADDKDTESGNHLTYTELEGR</sequence>
<dbReference type="Gramene" id="TraesCS2A03G1234000.1">
    <property type="protein sequence ID" value="TraesCS2A03G1234000.1.CDS"/>
    <property type="gene ID" value="TraesCS2A03G1234000"/>
</dbReference>
<dbReference type="AlphaFoldDB" id="A0A3B6B8P7"/>
<dbReference type="PANTHER" id="PTHR27002:SF1044">
    <property type="entry name" value="PROTEIN KINASE SUPERFAMILY PROTEIN"/>
    <property type="match status" value="1"/>
</dbReference>
<dbReference type="InterPro" id="IPR011009">
    <property type="entry name" value="Kinase-like_dom_sf"/>
</dbReference>
<dbReference type="GO" id="GO:0004674">
    <property type="term" value="F:protein serine/threonine kinase activity"/>
    <property type="evidence" value="ECO:0007669"/>
    <property type="project" value="UniProtKB-KW"/>
</dbReference>
<dbReference type="Gene3D" id="3.30.200.20">
    <property type="entry name" value="Phosphorylase Kinase, domain 1"/>
    <property type="match status" value="1"/>
</dbReference>
<dbReference type="OrthoDB" id="4062651at2759"/>
<evidence type="ECO:0000313" key="14">
    <source>
        <dbReference type="EnsemblPlants" id="TraesCS2A02G533000.1"/>
    </source>
</evidence>
<evidence type="ECO:0000256" key="2">
    <source>
        <dbReference type="ARBA" id="ARBA00022527"/>
    </source>
</evidence>
<accession>A0A3B6B8P7</accession>
<keyword evidence="3" id="KW-0808">Transferase</keyword>
<evidence type="ECO:0000313" key="15">
    <source>
        <dbReference type="Proteomes" id="UP000019116"/>
    </source>
</evidence>
<evidence type="ECO:0000256" key="9">
    <source>
        <dbReference type="ARBA" id="ARBA00023180"/>
    </source>
</evidence>
<gene>
    <name evidence="14" type="primary">LOC123190898</name>
</gene>
<dbReference type="SUPFAM" id="SSF56112">
    <property type="entry name" value="Protein kinase-like (PK-like)"/>
    <property type="match status" value="1"/>
</dbReference>
<evidence type="ECO:0000256" key="8">
    <source>
        <dbReference type="ARBA" id="ARBA00023157"/>
    </source>
</evidence>
<dbReference type="Gramene" id="TraesCS2A02G533000.1">
    <property type="protein sequence ID" value="TraesCS2A02G533000.1"/>
    <property type="gene ID" value="TraesCS2A02G533000"/>
</dbReference>
<dbReference type="STRING" id="4565.A0A3B6B8P7"/>
<dbReference type="FunFam" id="3.30.200.20:FF:000195">
    <property type="entry name" value="G-type lectin S-receptor-like serine/threonine-protein kinase"/>
    <property type="match status" value="1"/>
</dbReference>
<evidence type="ECO:0000256" key="5">
    <source>
        <dbReference type="ARBA" id="ARBA00022741"/>
    </source>
</evidence>
<proteinExistence type="predicted"/>
<evidence type="ECO:0000256" key="4">
    <source>
        <dbReference type="ARBA" id="ARBA00022729"/>
    </source>
</evidence>
<dbReference type="GeneID" id="123190898"/>
<dbReference type="SMART" id="SM00220">
    <property type="entry name" value="S_TKc"/>
    <property type="match status" value="1"/>
</dbReference>
<keyword evidence="6" id="KW-0418">Kinase</keyword>
<keyword evidence="4" id="KW-0732">Signal</keyword>
<dbReference type="Pfam" id="PF07714">
    <property type="entry name" value="PK_Tyr_Ser-Thr"/>
    <property type="match status" value="1"/>
</dbReference>
<dbReference type="InterPro" id="IPR001245">
    <property type="entry name" value="Ser-Thr/Tyr_kinase_cat_dom"/>
</dbReference>
<evidence type="ECO:0000256" key="10">
    <source>
        <dbReference type="ARBA" id="ARBA00047899"/>
    </source>
</evidence>
<protein>
    <recommendedName>
        <fullName evidence="1">non-specific serine/threonine protein kinase</fullName>
        <ecNumber evidence="1">2.7.11.1</ecNumber>
    </recommendedName>
</protein>
<keyword evidence="5" id="KW-0547">Nucleotide-binding</keyword>
<keyword evidence="15" id="KW-1185">Reference proteome</keyword>
<feature type="region of interest" description="Disordered" evidence="12">
    <location>
        <begin position="357"/>
        <end position="378"/>
    </location>
</feature>
<dbReference type="EnsemblPlants" id="TraesCS2A02G533000.1">
    <property type="protein sequence ID" value="TraesCS2A02G533000.1"/>
    <property type="gene ID" value="TraesCS2A02G533000"/>
</dbReference>
<evidence type="ECO:0000256" key="11">
    <source>
        <dbReference type="ARBA" id="ARBA00048679"/>
    </source>
</evidence>
<evidence type="ECO:0000256" key="12">
    <source>
        <dbReference type="SAM" id="MobiDB-lite"/>
    </source>
</evidence>
<organism evidence="14">
    <name type="scientific">Triticum aestivum</name>
    <name type="common">Wheat</name>
    <dbReference type="NCBI Taxonomy" id="4565"/>
    <lineage>
        <taxon>Eukaryota</taxon>
        <taxon>Viridiplantae</taxon>
        <taxon>Streptophyta</taxon>
        <taxon>Embryophyta</taxon>
        <taxon>Tracheophyta</taxon>
        <taxon>Spermatophyta</taxon>
        <taxon>Magnoliopsida</taxon>
        <taxon>Liliopsida</taxon>
        <taxon>Poales</taxon>
        <taxon>Poaceae</taxon>
        <taxon>BOP clade</taxon>
        <taxon>Pooideae</taxon>
        <taxon>Triticodae</taxon>
        <taxon>Triticeae</taxon>
        <taxon>Triticinae</taxon>
        <taxon>Triticum</taxon>
    </lineage>
</organism>
<feature type="domain" description="Protein kinase" evidence="13">
    <location>
        <begin position="67"/>
        <end position="353"/>
    </location>
</feature>
<dbReference type="InterPro" id="IPR008271">
    <property type="entry name" value="Ser/Thr_kinase_AS"/>
</dbReference>
<evidence type="ECO:0000256" key="3">
    <source>
        <dbReference type="ARBA" id="ARBA00022679"/>
    </source>
</evidence>
<keyword evidence="8" id="KW-1015">Disulfide bond</keyword>
<reference evidence="14" key="2">
    <citation type="submission" date="2018-10" db="UniProtKB">
        <authorList>
            <consortium name="EnsemblPlants"/>
        </authorList>
    </citation>
    <scope>IDENTIFICATION</scope>
</reference>
<dbReference type="PROSITE" id="PS50011">
    <property type="entry name" value="PROTEIN_KINASE_DOM"/>
    <property type="match status" value="1"/>
</dbReference>
<evidence type="ECO:0000256" key="1">
    <source>
        <dbReference type="ARBA" id="ARBA00012513"/>
    </source>
</evidence>
<evidence type="ECO:0000259" key="13">
    <source>
        <dbReference type="PROSITE" id="PS50011"/>
    </source>
</evidence>
<keyword evidence="2" id="KW-0723">Serine/threonine-protein kinase</keyword>
<dbReference type="Gene3D" id="1.10.510.10">
    <property type="entry name" value="Transferase(Phosphotransferase) domain 1"/>
    <property type="match status" value="1"/>
</dbReference>
<dbReference type="FunFam" id="1.10.510.10:FF:000467">
    <property type="entry name" value="Liguleless narrow1"/>
    <property type="match status" value="1"/>
</dbReference>
<dbReference type="InterPro" id="IPR000719">
    <property type="entry name" value="Prot_kinase_dom"/>
</dbReference>
<evidence type="ECO:0000256" key="6">
    <source>
        <dbReference type="ARBA" id="ARBA00022777"/>
    </source>
</evidence>
<comment type="catalytic activity">
    <reaction evidence="10">
        <text>L-threonyl-[protein] + ATP = O-phospho-L-threonyl-[protein] + ADP + H(+)</text>
        <dbReference type="Rhea" id="RHEA:46608"/>
        <dbReference type="Rhea" id="RHEA-COMP:11060"/>
        <dbReference type="Rhea" id="RHEA-COMP:11605"/>
        <dbReference type="ChEBI" id="CHEBI:15378"/>
        <dbReference type="ChEBI" id="CHEBI:30013"/>
        <dbReference type="ChEBI" id="CHEBI:30616"/>
        <dbReference type="ChEBI" id="CHEBI:61977"/>
        <dbReference type="ChEBI" id="CHEBI:456216"/>
        <dbReference type="EC" id="2.7.11.1"/>
    </reaction>
</comment>
<dbReference type="EC" id="2.7.11.1" evidence="1"/>
<dbReference type="SMR" id="A0A3B6B8P7"/>
<evidence type="ECO:0000256" key="7">
    <source>
        <dbReference type="ARBA" id="ARBA00022840"/>
    </source>
</evidence>
<dbReference type="OMA" id="MHFCVFG"/>
<keyword evidence="9" id="KW-0325">Glycoprotein</keyword>
<keyword evidence="7" id="KW-0067">ATP-binding</keyword>
<dbReference type="PANTHER" id="PTHR27002">
    <property type="entry name" value="RECEPTOR-LIKE SERINE/THREONINE-PROTEIN KINASE SD1-8"/>
    <property type="match status" value="1"/>
</dbReference>
<dbReference type="PROSITE" id="PS00108">
    <property type="entry name" value="PROTEIN_KINASE_ST"/>
    <property type="match status" value="1"/>
</dbReference>
<dbReference type="GO" id="GO:0005524">
    <property type="term" value="F:ATP binding"/>
    <property type="evidence" value="ECO:0007669"/>
    <property type="project" value="UniProtKB-KW"/>
</dbReference>
<dbReference type="RefSeq" id="XP_044459558.1">
    <property type="nucleotide sequence ID" value="XM_044603623.1"/>
</dbReference>
<name>A0A3B6B8P7_WHEAT</name>
<dbReference type="Proteomes" id="UP000019116">
    <property type="component" value="Chromosome 2A"/>
</dbReference>
<comment type="catalytic activity">
    <reaction evidence="11">
        <text>L-seryl-[protein] + ATP = O-phospho-L-seryl-[protein] + ADP + H(+)</text>
        <dbReference type="Rhea" id="RHEA:17989"/>
        <dbReference type="Rhea" id="RHEA-COMP:9863"/>
        <dbReference type="Rhea" id="RHEA-COMP:11604"/>
        <dbReference type="ChEBI" id="CHEBI:15378"/>
        <dbReference type="ChEBI" id="CHEBI:29999"/>
        <dbReference type="ChEBI" id="CHEBI:30616"/>
        <dbReference type="ChEBI" id="CHEBI:83421"/>
        <dbReference type="ChEBI" id="CHEBI:456216"/>
        <dbReference type="EC" id="2.7.11.1"/>
    </reaction>
</comment>
<dbReference type="CDD" id="cd14066">
    <property type="entry name" value="STKc_IRAK"/>
    <property type="match status" value="1"/>
</dbReference>